<dbReference type="EMBL" id="LT670817">
    <property type="protein sequence ID" value="SHG10369.1"/>
    <property type="molecule type" value="Genomic_DNA"/>
</dbReference>
<accession>A0A1M5H2W9</accession>
<dbReference type="AlphaFoldDB" id="A0A1M5H2W9"/>
<name>A0A1M5H2W9_9BRAD</name>
<proteinExistence type="predicted"/>
<organism evidence="1 2">
    <name type="scientific">Bradyrhizobium erythrophlei</name>
    <dbReference type="NCBI Taxonomy" id="1437360"/>
    <lineage>
        <taxon>Bacteria</taxon>
        <taxon>Pseudomonadati</taxon>
        <taxon>Pseudomonadota</taxon>
        <taxon>Alphaproteobacteria</taxon>
        <taxon>Hyphomicrobiales</taxon>
        <taxon>Nitrobacteraceae</taxon>
        <taxon>Bradyrhizobium</taxon>
    </lineage>
</organism>
<dbReference type="Proteomes" id="UP000189796">
    <property type="component" value="Chromosome I"/>
</dbReference>
<sequence length="102" mass="11440">MSLRTHPARLAAIAANAETFDPGVPCRAKGHVSPRNARKLYCLACDRDRERRATQAKRARAKRLAKVHAREAAEMAAMFETVRANWHARAARYGTKIPKAFQ</sequence>
<evidence type="ECO:0000313" key="1">
    <source>
        <dbReference type="EMBL" id="SHG10369.1"/>
    </source>
</evidence>
<dbReference type="RefSeq" id="WP_079599708.1">
    <property type="nucleotide sequence ID" value="NZ_LT670817.1"/>
</dbReference>
<evidence type="ECO:0000313" key="2">
    <source>
        <dbReference type="Proteomes" id="UP000189796"/>
    </source>
</evidence>
<gene>
    <name evidence="1" type="ORF">SAMN05443248_0296</name>
</gene>
<reference evidence="1 2" key="1">
    <citation type="submission" date="2016-11" db="EMBL/GenBank/DDBJ databases">
        <authorList>
            <person name="Jaros S."/>
            <person name="Januszkiewicz K."/>
            <person name="Wedrychowicz H."/>
        </authorList>
    </citation>
    <scope>NUCLEOTIDE SEQUENCE [LARGE SCALE GENOMIC DNA]</scope>
    <source>
        <strain evidence="1 2">GAS138</strain>
    </source>
</reference>
<protein>
    <submittedName>
        <fullName evidence="1">Uncharacterized protein</fullName>
    </submittedName>
</protein>